<reference evidence="1" key="1">
    <citation type="submission" date="2014-09" db="EMBL/GenBank/DDBJ databases">
        <authorList>
            <person name="Magalhaes I.L.F."/>
            <person name="Oliveira U."/>
            <person name="Santos F.R."/>
            <person name="Vidigal T.H.D.A."/>
            <person name="Brescovit A.D."/>
            <person name="Santos A.J."/>
        </authorList>
    </citation>
    <scope>NUCLEOTIDE SEQUENCE</scope>
    <source>
        <tissue evidence="1">Shoot tissue taken approximately 20 cm above the soil surface</tissue>
    </source>
</reference>
<reference evidence="1" key="2">
    <citation type="journal article" date="2015" name="Data Brief">
        <title>Shoot transcriptome of the giant reed, Arundo donax.</title>
        <authorList>
            <person name="Barrero R.A."/>
            <person name="Guerrero F.D."/>
            <person name="Moolhuijzen P."/>
            <person name="Goolsby J.A."/>
            <person name="Tidwell J."/>
            <person name="Bellgard S.E."/>
            <person name="Bellgard M.I."/>
        </authorList>
    </citation>
    <scope>NUCLEOTIDE SEQUENCE</scope>
    <source>
        <tissue evidence="1">Shoot tissue taken approximately 20 cm above the soil surface</tissue>
    </source>
</reference>
<name>A0A0A9DTB3_ARUDO</name>
<sequence>MNEVQALAMHNERQVHNNEQVMRVPKGIEASQFVEWFWKLHQATAEPPGC</sequence>
<dbReference type="EMBL" id="GBRH01210893">
    <property type="protein sequence ID" value="JAD87002.1"/>
    <property type="molecule type" value="Transcribed_RNA"/>
</dbReference>
<evidence type="ECO:0000313" key="1">
    <source>
        <dbReference type="EMBL" id="JAD87002.1"/>
    </source>
</evidence>
<accession>A0A0A9DTB3</accession>
<protein>
    <submittedName>
        <fullName evidence="1">Respiratory burst oxidase protein B</fullName>
    </submittedName>
</protein>
<dbReference type="AlphaFoldDB" id="A0A0A9DTB3"/>
<organism evidence="1">
    <name type="scientific">Arundo donax</name>
    <name type="common">Giant reed</name>
    <name type="synonym">Donax arundinaceus</name>
    <dbReference type="NCBI Taxonomy" id="35708"/>
    <lineage>
        <taxon>Eukaryota</taxon>
        <taxon>Viridiplantae</taxon>
        <taxon>Streptophyta</taxon>
        <taxon>Embryophyta</taxon>
        <taxon>Tracheophyta</taxon>
        <taxon>Spermatophyta</taxon>
        <taxon>Magnoliopsida</taxon>
        <taxon>Liliopsida</taxon>
        <taxon>Poales</taxon>
        <taxon>Poaceae</taxon>
        <taxon>PACMAD clade</taxon>
        <taxon>Arundinoideae</taxon>
        <taxon>Arundineae</taxon>
        <taxon>Arundo</taxon>
    </lineage>
</organism>
<proteinExistence type="predicted"/>